<reference evidence="2" key="1">
    <citation type="submission" date="2017-09" db="EMBL/GenBank/DDBJ databases">
        <title>Depth-based differentiation of microbial function through sediment-hosted aquifers and enrichment of novel symbionts in the deep terrestrial subsurface.</title>
        <authorList>
            <person name="Probst A.J."/>
            <person name="Ladd B."/>
            <person name="Jarett J.K."/>
            <person name="Geller-Mcgrath D.E."/>
            <person name="Sieber C.M.K."/>
            <person name="Emerson J.B."/>
            <person name="Anantharaman K."/>
            <person name="Thomas B.C."/>
            <person name="Malmstrom R."/>
            <person name="Stieglmeier M."/>
            <person name="Klingl A."/>
            <person name="Woyke T."/>
            <person name="Ryan C.M."/>
            <person name="Banfield J.F."/>
        </authorList>
    </citation>
    <scope>NUCLEOTIDE SEQUENCE [LARGE SCALE GENOMIC DNA]</scope>
</reference>
<accession>A0A2M7W3V9</accession>
<comment type="caution">
    <text evidence="1">The sequence shown here is derived from an EMBL/GenBank/DDBJ whole genome shotgun (WGS) entry which is preliminary data.</text>
</comment>
<gene>
    <name evidence="1" type="ORF">COX60_02150</name>
</gene>
<dbReference type="EMBL" id="PFQF01000031">
    <property type="protein sequence ID" value="PJA20304.1"/>
    <property type="molecule type" value="Genomic_DNA"/>
</dbReference>
<dbReference type="AlphaFoldDB" id="A0A2M7W3V9"/>
<dbReference type="Proteomes" id="UP000230137">
    <property type="component" value="Unassembled WGS sequence"/>
</dbReference>
<organism evidence="1 2">
    <name type="scientific">Candidatus Berkelbacteria bacterium CG_4_10_14_0_2_um_filter_35_9_33_12</name>
    <dbReference type="NCBI Taxonomy" id="1974499"/>
    <lineage>
        <taxon>Bacteria</taxon>
        <taxon>Candidatus Berkelbacteria</taxon>
    </lineage>
</organism>
<protein>
    <submittedName>
        <fullName evidence="1">Uncharacterized protein</fullName>
    </submittedName>
</protein>
<evidence type="ECO:0000313" key="2">
    <source>
        <dbReference type="Proteomes" id="UP000230137"/>
    </source>
</evidence>
<sequence length="84" mass="9889">MEQNVNLIHKYPDNIPIEKFEVGIVIFYLINKYHFPLFRVLTKLNNSKIDVCLFDQSNYHTRCDIVQNNRSGLSIKSSCSKIIR</sequence>
<proteinExistence type="predicted"/>
<name>A0A2M7W3V9_9BACT</name>
<evidence type="ECO:0000313" key="1">
    <source>
        <dbReference type="EMBL" id="PJA20304.1"/>
    </source>
</evidence>